<feature type="signal peptide" evidence="3">
    <location>
        <begin position="1"/>
        <end position="24"/>
    </location>
</feature>
<dbReference type="Proteomes" id="UP001595816">
    <property type="component" value="Unassembled WGS sequence"/>
</dbReference>
<accession>A0ABV8LRS5</accession>
<feature type="compositionally biased region" description="Low complexity" evidence="1">
    <location>
        <begin position="1006"/>
        <end position="1024"/>
    </location>
</feature>
<feature type="transmembrane region" description="Helical" evidence="2">
    <location>
        <begin position="416"/>
        <end position="438"/>
    </location>
</feature>
<feature type="transmembrane region" description="Helical" evidence="2">
    <location>
        <begin position="293"/>
        <end position="326"/>
    </location>
</feature>
<feature type="transmembrane region" description="Helical" evidence="2">
    <location>
        <begin position="338"/>
        <end position="363"/>
    </location>
</feature>
<reference evidence="5" key="1">
    <citation type="journal article" date="2019" name="Int. J. Syst. Evol. Microbiol.">
        <title>The Global Catalogue of Microorganisms (GCM) 10K type strain sequencing project: providing services to taxonomists for standard genome sequencing and annotation.</title>
        <authorList>
            <consortium name="The Broad Institute Genomics Platform"/>
            <consortium name="The Broad Institute Genome Sequencing Center for Infectious Disease"/>
            <person name="Wu L."/>
            <person name="Ma J."/>
        </authorList>
    </citation>
    <scope>NUCLEOTIDE SEQUENCE [LARGE SCALE GENOMIC DNA]</scope>
    <source>
        <strain evidence="5">CGMCC 4.7289</strain>
    </source>
</reference>
<keyword evidence="5" id="KW-1185">Reference proteome</keyword>
<evidence type="ECO:0000313" key="5">
    <source>
        <dbReference type="Proteomes" id="UP001595816"/>
    </source>
</evidence>
<feature type="region of interest" description="Disordered" evidence="1">
    <location>
        <begin position="1006"/>
        <end position="1092"/>
    </location>
</feature>
<feature type="compositionally biased region" description="Gly residues" evidence="1">
    <location>
        <begin position="1030"/>
        <end position="1041"/>
    </location>
</feature>
<comment type="caution">
    <text evidence="4">The sequence shown here is derived from an EMBL/GenBank/DDBJ whole genome shotgun (WGS) entry which is preliminary data.</text>
</comment>
<evidence type="ECO:0000256" key="1">
    <source>
        <dbReference type="SAM" id="MobiDB-lite"/>
    </source>
</evidence>
<dbReference type="RefSeq" id="WP_253752038.1">
    <property type="nucleotide sequence ID" value="NZ_JAMZDZ010000001.1"/>
</dbReference>
<keyword evidence="2" id="KW-0472">Membrane</keyword>
<evidence type="ECO:0000313" key="4">
    <source>
        <dbReference type="EMBL" id="MFC4132995.1"/>
    </source>
</evidence>
<keyword evidence="2" id="KW-1133">Transmembrane helix</keyword>
<protein>
    <recommendedName>
        <fullName evidence="6">FtsX-like permease family protein</fullName>
    </recommendedName>
</protein>
<keyword evidence="2" id="KW-0812">Transmembrane</keyword>
<organism evidence="4 5">
    <name type="scientific">Hamadaea flava</name>
    <dbReference type="NCBI Taxonomy" id="1742688"/>
    <lineage>
        <taxon>Bacteria</taxon>
        <taxon>Bacillati</taxon>
        <taxon>Actinomycetota</taxon>
        <taxon>Actinomycetes</taxon>
        <taxon>Micromonosporales</taxon>
        <taxon>Micromonosporaceae</taxon>
        <taxon>Hamadaea</taxon>
    </lineage>
</organism>
<evidence type="ECO:0000256" key="2">
    <source>
        <dbReference type="SAM" id="Phobius"/>
    </source>
</evidence>
<feature type="transmembrane region" description="Helical" evidence="2">
    <location>
        <begin position="926"/>
        <end position="952"/>
    </location>
</feature>
<feature type="transmembrane region" description="Helical" evidence="2">
    <location>
        <begin position="249"/>
        <end position="272"/>
    </location>
</feature>
<feature type="transmembrane region" description="Helical" evidence="2">
    <location>
        <begin position="466"/>
        <end position="486"/>
    </location>
</feature>
<feature type="compositionally biased region" description="Basic and acidic residues" evidence="1">
    <location>
        <begin position="1065"/>
        <end position="1092"/>
    </location>
</feature>
<evidence type="ECO:0008006" key="6">
    <source>
        <dbReference type="Google" id="ProtNLM"/>
    </source>
</evidence>
<sequence>MAAIWALTLLAVAAAAATPWYAFATREALARRAVDTAAPVERYVSVSIRSKEPGQISEADPLREALRTRAGELPTLDTITEYAMSGRMTVGELTTFSVLARDGVCAHSLIEGACPAASGEIMIGQVTAERLGLAVGDTVAYTPEEAKLPVTLTVVGRYQPQDPLDPYWHGVLKTGPQDLEPGFTVRPTLDTAVTKVTTTVSLLLASAAYDGDLAHRLDVARQGLGADNMVVRTSADSLAREIEAEQQELLNGIAVAAARLVLLCGVALFVAVRHAAQAHRTDVGLVRLRGVRWWRVWTSSLAPTVSPMLTAAILGAPLGVLAGYALAGGAGTEQSTALAASLGSGAAVLVSAIVVAAVAQTQATRATVSELLRDVPARARTGRALDVVEIVVLLLAGVGVWQLISVAQTRTATVAPAAAPAVLALAAGLLVSRLLLALAARTGGWAARAGRLPSAFAALSASRRPALRWVVTLLVVAVAGLAGAFADDLRARPAIADRAALQVGAARVLTVTAPSRVVLRDAVREVDPDGRYAMAAAQYTLSAGLSDGVLAVDTARLARTALWRAEYGPLPTARDDQAPGWKVASGTLALDVTLNPKLHKLGRDGLSAHAADESDDVADTVYVAASLVRRDGVAVRALWGPLTPGRATYSATVEHCDDGCRIASFDMVTRDEPKPGGPPVHDGKPDWGTQVTLHAVQASGTDLVSRADLTDRVRWRGPVQPDALAAELSTSPDGLSIIAPPTCGLPLRGSCLPSAYPVGAPVPIPVVLAGTPGYGNRPQQLWLDMLGAPAVPVRVTGQVSALPRLGASGVLVDLTELDELAGVRLAAEQFQVWLTADAPESIVDELAKRQIRVLRSETPAQAADRLDDDAPAAIRRFALLAAILGLVIAATALLLAAASGRTATVKDLTALRVQGLPERAVRRAGLAFYGWPPAAATAAGLIAAVAAAALPVPPPKIFTDRWQVLAAPPGGVPFGVLVLAGAISAAVLVAAVGWATRRVTLAVRSATGTGRAGRPATAGPTGDGPEPGPVGDGPGPAGEGTGSRIPMEKPSKIRPISVIQRHKGERPSSEREESSRDEHERGGSTEREGDEK</sequence>
<gene>
    <name evidence="4" type="ORF">ACFOZ4_20480</name>
</gene>
<name>A0ABV8LRS5_9ACTN</name>
<dbReference type="EMBL" id="JBHSAY010000009">
    <property type="protein sequence ID" value="MFC4132995.1"/>
    <property type="molecule type" value="Genomic_DNA"/>
</dbReference>
<feature type="chain" id="PRO_5046634559" description="FtsX-like permease family protein" evidence="3">
    <location>
        <begin position="25"/>
        <end position="1092"/>
    </location>
</feature>
<feature type="transmembrane region" description="Helical" evidence="2">
    <location>
        <begin position="972"/>
        <end position="995"/>
    </location>
</feature>
<keyword evidence="3" id="KW-0732">Signal</keyword>
<feature type="transmembrane region" description="Helical" evidence="2">
    <location>
        <begin position="384"/>
        <end position="404"/>
    </location>
</feature>
<proteinExistence type="predicted"/>
<evidence type="ECO:0000256" key="3">
    <source>
        <dbReference type="SAM" id="SignalP"/>
    </source>
</evidence>
<feature type="transmembrane region" description="Helical" evidence="2">
    <location>
        <begin position="877"/>
        <end position="898"/>
    </location>
</feature>